<name>A0A3D9HQ90_9PROT</name>
<organism evidence="1 2">
    <name type="scientific">Aestuariispira insulae</name>
    <dbReference type="NCBI Taxonomy" id="1461337"/>
    <lineage>
        <taxon>Bacteria</taxon>
        <taxon>Pseudomonadati</taxon>
        <taxon>Pseudomonadota</taxon>
        <taxon>Alphaproteobacteria</taxon>
        <taxon>Rhodospirillales</taxon>
        <taxon>Kiloniellaceae</taxon>
        <taxon>Aestuariispira</taxon>
    </lineage>
</organism>
<accession>A0A3D9HQ90</accession>
<dbReference type="RefSeq" id="WP_115936358.1">
    <property type="nucleotide sequence ID" value="NZ_QRDW01000003.1"/>
</dbReference>
<dbReference type="AlphaFoldDB" id="A0A3D9HQ90"/>
<comment type="caution">
    <text evidence="1">The sequence shown here is derived from an EMBL/GenBank/DDBJ whole genome shotgun (WGS) entry which is preliminary data.</text>
</comment>
<evidence type="ECO:0000313" key="1">
    <source>
        <dbReference type="EMBL" id="RED51471.1"/>
    </source>
</evidence>
<gene>
    <name evidence="1" type="ORF">DFP90_103273</name>
</gene>
<reference evidence="1 2" key="1">
    <citation type="submission" date="2018-07" db="EMBL/GenBank/DDBJ databases">
        <title>Genomic Encyclopedia of Type Strains, Phase III (KMG-III): the genomes of soil and plant-associated and newly described type strains.</title>
        <authorList>
            <person name="Whitman W."/>
        </authorList>
    </citation>
    <scope>NUCLEOTIDE SEQUENCE [LARGE SCALE GENOMIC DNA]</scope>
    <source>
        <strain evidence="1 2">CECT 8488</strain>
    </source>
</reference>
<dbReference type="EMBL" id="QRDW01000003">
    <property type="protein sequence ID" value="RED51471.1"/>
    <property type="molecule type" value="Genomic_DNA"/>
</dbReference>
<sequence length="465" mass="50859">MDDKTAQVLAFIESLPEKELRKLAATVELDRNSNKLGLPHNAIMALLRPSLALIRAPRALIPQRAFCLPFEDMLVSGKPSPRPDGQIDRSSIIPMWKWMTGDLAGPQIEDACARYIEAEHAGDDAGIKDLSHTLWTIGAKALTDGLNTIGNDEKANAALAKKLGGDDILTDVRLMAACLRIAEPLEKLKAKLPPNPMVGFSKDQLFMASEAYAAAEAINPPDAMVLLLALAGRLLRPFPIMNVIKTVTRGADDIKIQRTDLAVPGNIVFSALEADAQAVIEAAQIPSLTDEDIIPKVRYFAEGFRTIVEAIPIKRNGEWGKRMHNCRQRVSEELERRLLRDARKVVMKALPTRSGGTVPKLAAEPDDRAFELAEDRAQAIGTMLPFADKIGLKGDCSAKVSEIRKELEKYADGLLKALPNAPADKRAIAFAFLCIAVRLVEVMENPDEADMLRKRGMLALDAASR</sequence>
<keyword evidence="2" id="KW-1185">Reference proteome</keyword>
<dbReference type="OrthoDB" id="7321797at2"/>
<evidence type="ECO:0000313" key="2">
    <source>
        <dbReference type="Proteomes" id="UP000256845"/>
    </source>
</evidence>
<protein>
    <submittedName>
        <fullName evidence="1">Uncharacterized protein</fullName>
    </submittedName>
</protein>
<proteinExistence type="predicted"/>
<dbReference type="Proteomes" id="UP000256845">
    <property type="component" value="Unassembled WGS sequence"/>
</dbReference>